<dbReference type="Proteomes" id="UP001241110">
    <property type="component" value="Unassembled WGS sequence"/>
</dbReference>
<evidence type="ECO:0000313" key="1">
    <source>
        <dbReference type="EMBL" id="MDJ1481897.1"/>
    </source>
</evidence>
<name>A0AAE3QM62_9BACT</name>
<dbReference type="PROSITE" id="PS51257">
    <property type="entry name" value="PROKAR_LIPOPROTEIN"/>
    <property type="match status" value="1"/>
</dbReference>
<comment type="caution">
    <text evidence="1">The sequence shown here is derived from an EMBL/GenBank/DDBJ whole genome shotgun (WGS) entry which is preliminary data.</text>
</comment>
<reference evidence="1" key="1">
    <citation type="submission" date="2023-05" db="EMBL/GenBank/DDBJ databases">
        <authorList>
            <person name="Zhang X."/>
        </authorList>
    </citation>
    <scope>NUCLEOTIDE SEQUENCE</scope>
    <source>
        <strain evidence="1">YF14B1</strain>
    </source>
</reference>
<evidence type="ECO:0000313" key="2">
    <source>
        <dbReference type="Proteomes" id="UP001241110"/>
    </source>
</evidence>
<proteinExistence type="predicted"/>
<sequence>MKTISKSGLRLWVFFTIFTSTLLVTSCKSEEEGDAASLDKKASIEMPVQVNHISADKDELVITYTIWKDNVAVGTKVVRDTIPALGLQLQEAENADGDVINVQVPTEYNIYVTLKPGNPLPENQ</sequence>
<dbReference type="RefSeq" id="WP_313980308.1">
    <property type="nucleotide sequence ID" value="NZ_JASJOS010000006.1"/>
</dbReference>
<gene>
    <name evidence="1" type="ORF">QNI16_15455</name>
</gene>
<protein>
    <submittedName>
        <fullName evidence="1">Uncharacterized protein</fullName>
    </submittedName>
</protein>
<accession>A0AAE3QM62</accession>
<dbReference type="AlphaFoldDB" id="A0AAE3QM62"/>
<organism evidence="1 2">
    <name type="scientific">Xanthocytophaga flava</name>
    <dbReference type="NCBI Taxonomy" id="3048013"/>
    <lineage>
        <taxon>Bacteria</taxon>
        <taxon>Pseudomonadati</taxon>
        <taxon>Bacteroidota</taxon>
        <taxon>Cytophagia</taxon>
        <taxon>Cytophagales</taxon>
        <taxon>Rhodocytophagaceae</taxon>
        <taxon>Xanthocytophaga</taxon>
    </lineage>
</organism>
<dbReference type="EMBL" id="JASJOS010000006">
    <property type="protein sequence ID" value="MDJ1481897.1"/>
    <property type="molecule type" value="Genomic_DNA"/>
</dbReference>